<dbReference type="SMART" id="SM00368">
    <property type="entry name" value="LRR_RI"/>
    <property type="match status" value="6"/>
</dbReference>
<keyword evidence="22" id="KW-0333">Golgi apparatus</keyword>
<dbReference type="SMART" id="SM01288">
    <property type="entry name" value="FISNA"/>
    <property type="match status" value="1"/>
</dbReference>
<dbReference type="InterPro" id="IPR029495">
    <property type="entry name" value="NACHT-assoc"/>
</dbReference>
<evidence type="ECO:0000259" key="37">
    <source>
        <dbReference type="PROSITE" id="PS50824"/>
    </source>
</evidence>
<dbReference type="Pfam" id="PF14484">
    <property type="entry name" value="FISNA"/>
    <property type="match status" value="1"/>
</dbReference>
<dbReference type="InterPro" id="IPR041267">
    <property type="entry name" value="NLRP_HD2"/>
</dbReference>
<keyword evidence="18" id="KW-0067">ATP-binding</keyword>
<evidence type="ECO:0000256" key="30">
    <source>
        <dbReference type="ARBA" id="ARBA00023233"/>
    </source>
</evidence>
<evidence type="ECO:0000313" key="39">
    <source>
        <dbReference type="EMBL" id="KAK4822342.1"/>
    </source>
</evidence>
<dbReference type="Pfam" id="PF17779">
    <property type="entry name" value="WHD_NOD2"/>
    <property type="match status" value="1"/>
</dbReference>
<comment type="catalytic activity">
    <reaction evidence="35">
        <text>ATP + H2O = ADP + phosphate + H(+)</text>
        <dbReference type="Rhea" id="RHEA:13065"/>
        <dbReference type="ChEBI" id="CHEBI:15377"/>
        <dbReference type="ChEBI" id="CHEBI:15378"/>
        <dbReference type="ChEBI" id="CHEBI:30616"/>
        <dbReference type="ChEBI" id="CHEBI:43474"/>
        <dbReference type="ChEBI" id="CHEBI:456216"/>
    </reaction>
    <physiologicalReaction direction="left-to-right" evidence="35">
        <dbReference type="Rhea" id="RHEA:13066"/>
    </physiologicalReaction>
</comment>
<dbReference type="GO" id="GO:0000139">
    <property type="term" value="C:Golgi membrane"/>
    <property type="evidence" value="ECO:0007669"/>
    <property type="project" value="UniProtKB-SubCell"/>
</dbReference>
<dbReference type="PANTHER" id="PTHR45690">
    <property type="entry name" value="NACHT, LRR AND PYD DOMAINS-CONTAINING PROTEIN 12"/>
    <property type="match status" value="1"/>
</dbReference>
<comment type="subcellular location">
    <subcellularLocation>
        <location evidence="5">Cytoplasm</location>
        <location evidence="5">Cytoskeleton</location>
        <location evidence="5">Microtubule organizing center</location>
    </subcellularLocation>
    <subcellularLocation>
        <location evidence="4">Endoplasmic reticulum</location>
    </subcellularLocation>
    <subcellularLocation>
        <location evidence="6">Golgi apparatus membrane</location>
    </subcellularLocation>
    <subcellularLocation>
        <location evidence="1">Inflammasome</location>
    </subcellularLocation>
    <subcellularLocation>
        <location evidence="3">Mitochondrion</location>
    </subcellularLocation>
    <subcellularLocation>
        <location evidence="2">Nucleus</location>
    </subcellularLocation>
    <subcellularLocation>
        <location evidence="7">Secreted</location>
    </subcellularLocation>
</comment>
<evidence type="ECO:0000256" key="26">
    <source>
        <dbReference type="ARBA" id="ARBA00023159"/>
    </source>
</evidence>
<dbReference type="GO" id="GO:0016787">
    <property type="term" value="F:hydrolase activity"/>
    <property type="evidence" value="ECO:0007669"/>
    <property type="project" value="UniProtKB-KW"/>
</dbReference>
<keyword evidence="26" id="KW-0010">Activator</keyword>
<keyword evidence="21" id="KW-0805">Transcription regulation</keyword>
<dbReference type="GO" id="GO:0061702">
    <property type="term" value="C:canonical inflammasome complex"/>
    <property type="evidence" value="ECO:0007669"/>
    <property type="project" value="UniProtKB-SubCell"/>
</dbReference>
<keyword evidence="27" id="KW-0804">Transcription</keyword>
<keyword evidence="25" id="KW-0564">Palmitate</keyword>
<dbReference type="Pfam" id="PF13516">
    <property type="entry name" value="LRR_6"/>
    <property type="match status" value="3"/>
</dbReference>
<dbReference type="Proteomes" id="UP001333110">
    <property type="component" value="Unassembled WGS sequence"/>
</dbReference>
<evidence type="ECO:0000256" key="24">
    <source>
        <dbReference type="ARBA" id="ARBA00023136"/>
    </source>
</evidence>
<keyword evidence="16" id="KW-0378">Hydrolase</keyword>
<evidence type="ECO:0000256" key="5">
    <source>
        <dbReference type="ARBA" id="ARBA00004267"/>
    </source>
</evidence>
<dbReference type="InterPro" id="IPR001611">
    <property type="entry name" value="Leu-rich_rpt"/>
</dbReference>
<keyword evidence="32" id="KW-0449">Lipoprotein</keyword>
<evidence type="ECO:0000256" key="20">
    <source>
        <dbReference type="ARBA" id="ARBA00022859"/>
    </source>
</evidence>
<dbReference type="GO" id="GO:0005634">
    <property type="term" value="C:nucleus"/>
    <property type="evidence" value="ECO:0007669"/>
    <property type="project" value="UniProtKB-SubCell"/>
</dbReference>
<keyword evidence="19" id="KW-0832">Ubl conjugation</keyword>
<keyword evidence="15" id="KW-0547">Nucleotide-binding</keyword>
<feature type="domain" description="Pyrin" evidence="37">
    <location>
        <begin position="1"/>
        <end position="105"/>
    </location>
</feature>
<feature type="region of interest" description="Disordered" evidence="36">
    <location>
        <begin position="964"/>
        <end position="1019"/>
    </location>
</feature>
<dbReference type="Pfam" id="PF05729">
    <property type="entry name" value="NACHT"/>
    <property type="match status" value="1"/>
</dbReference>
<evidence type="ECO:0000259" key="38">
    <source>
        <dbReference type="PROSITE" id="PS50837"/>
    </source>
</evidence>
<evidence type="ECO:0000256" key="29">
    <source>
        <dbReference type="ARBA" id="ARBA00023212"/>
    </source>
</evidence>
<dbReference type="SUPFAM" id="SSF52047">
    <property type="entry name" value="RNI-like"/>
    <property type="match status" value="1"/>
</dbReference>
<dbReference type="Gene3D" id="3.80.10.10">
    <property type="entry name" value="Ribonuclease Inhibitor"/>
    <property type="match status" value="2"/>
</dbReference>
<dbReference type="GO" id="GO:0005524">
    <property type="term" value="F:ATP binding"/>
    <property type="evidence" value="ECO:0007669"/>
    <property type="project" value="UniProtKB-KW"/>
</dbReference>
<dbReference type="SUPFAM" id="SSF47986">
    <property type="entry name" value="DEATH domain"/>
    <property type="match status" value="1"/>
</dbReference>
<gene>
    <name evidence="39" type="ORF">QYF61_013533</name>
</gene>
<feature type="domain" description="NACHT" evidence="38">
    <location>
        <begin position="262"/>
        <end position="466"/>
    </location>
</feature>
<dbReference type="GO" id="GO:0045087">
    <property type="term" value="P:innate immune response"/>
    <property type="evidence" value="ECO:0007669"/>
    <property type="project" value="UniProtKB-KW"/>
</dbReference>
<keyword evidence="28" id="KW-0395">Inflammatory response</keyword>
<dbReference type="PROSITE" id="PS50824">
    <property type="entry name" value="DAPIN"/>
    <property type="match status" value="1"/>
</dbReference>
<organism evidence="39 40">
    <name type="scientific">Mycteria americana</name>
    <name type="common">Wood stork</name>
    <dbReference type="NCBI Taxonomy" id="33587"/>
    <lineage>
        <taxon>Eukaryota</taxon>
        <taxon>Metazoa</taxon>
        <taxon>Chordata</taxon>
        <taxon>Craniata</taxon>
        <taxon>Vertebrata</taxon>
        <taxon>Euteleostomi</taxon>
        <taxon>Archelosauria</taxon>
        <taxon>Archosauria</taxon>
        <taxon>Dinosauria</taxon>
        <taxon>Saurischia</taxon>
        <taxon>Theropoda</taxon>
        <taxon>Coelurosauria</taxon>
        <taxon>Aves</taxon>
        <taxon>Neognathae</taxon>
        <taxon>Neoaves</taxon>
        <taxon>Aequornithes</taxon>
        <taxon>Ciconiiformes</taxon>
        <taxon>Ciconiidae</taxon>
        <taxon>Mycteria</taxon>
    </lineage>
</organism>
<dbReference type="AlphaFoldDB" id="A0AAN7NAN3"/>
<evidence type="ECO:0000256" key="13">
    <source>
        <dbReference type="ARBA" id="ARBA00022588"/>
    </source>
</evidence>
<keyword evidence="14" id="KW-0677">Repeat</keyword>
<reference evidence="39 40" key="1">
    <citation type="journal article" date="2023" name="J. Hered.">
        <title>Chromosome-level genome of the wood stork (Mycteria americana) provides insight into avian chromosome evolution.</title>
        <authorList>
            <person name="Flamio R. Jr."/>
            <person name="Ramstad K.M."/>
        </authorList>
    </citation>
    <scope>NUCLEOTIDE SEQUENCE [LARGE SCALE GENOMIC DNA]</scope>
    <source>
        <strain evidence="39">JAX WOST 10</strain>
    </source>
</reference>
<keyword evidence="17" id="KW-0256">Endoplasmic reticulum</keyword>
<dbReference type="PROSITE" id="PS50837">
    <property type="entry name" value="NACHT"/>
    <property type="match status" value="1"/>
</dbReference>
<evidence type="ECO:0000256" key="25">
    <source>
        <dbReference type="ARBA" id="ARBA00023139"/>
    </source>
</evidence>
<evidence type="ECO:0000256" key="22">
    <source>
        <dbReference type="ARBA" id="ARBA00023034"/>
    </source>
</evidence>
<evidence type="ECO:0000256" key="33">
    <source>
        <dbReference type="ARBA" id="ARBA00040040"/>
    </source>
</evidence>
<evidence type="ECO:0000256" key="11">
    <source>
        <dbReference type="ARBA" id="ARBA00022525"/>
    </source>
</evidence>
<comment type="function">
    <text evidence="34">Independently of inflammasome activation, regulates the differentiation of T helper 2 (Th2) cells and has a role in Th2 cell-dependent asthma and tumor growth. During Th2 differentiation, required for optimal IRF4 binding to IL4 promoter and for IRF4-dependent IL4 transcription. Binds to the consensus DNA sequence 5'-GRRGGNRGAG-3'. May also participate in the transcription of IL5, IL13, GATA3, CCR3, CCR4 and MAF.</text>
</comment>
<evidence type="ECO:0000256" key="28">
    <source>
        <dbReference type="ARBA" id="ARBA00023198"/>
    </source>
</evidence>
<feature type="region of interest" description="Disordered" evidence="36">
    <location>
        <begin position="1048"/>
        <end position="1067"/>
    </location>
</feature>
<name>A0AAN7NAN3_MYCAM</name>
<evidence type="ECO:0000256" key="31">
    <source>
        <dbReference type="ARBA" id="ARBA00023242"/>
    </source>
</evidence>
<evidence type="ECO:0000256" key="23">
    <source>
        <dbReference type="ARBA" id="ARBA00023128"/>
    </source>
</evidence>
<dbReference type="GO" id="GO:0005576">
    <property type="term" value="C:extracellular region"/>
    <property type="evidence" value="ECO:0007669"/>
    <property type="project" value="UniProtKB-SubCell"/>
</dbReference>
<evidence type="ECO:0000256" key="4">
    <source>
        <dbReference type="ARBA" id="ARBA00004240"/>
    </source>
</evidence>
<feature type="region of interest" description="Disordered" evidence="36">
    <location>
        <begin position="101"/>
        <end position="125"/>
    </location>
</feature>
<keyword evidence="29" id="KW-0206">Cytoskeleton</keyword>
<evidence type="ECO:0000256" key="9">
    <source>
        <dbReference type="ARBA" id="ARBA00022490"/>
    </source>
</evidence>
<sequence length="1132" mass="124644">MGGRCSRNCARSSGSPQGIAGELLLQALEDLSEKDFKRFRHTLARGDLRGKRRIPWGRLEKADWMDTKNLMLDFYGGEALDVAIGIFERIQLRHTAALLQESRDKGGKAERLPSGRSIPRGPGRPVLGAVSAPARVWGREDATERAVLAGRSAGGSAAACPAVRRRVRWPPTLPDYQRNYKKAIRQAYSRFKDQNAQIGDNVSLNTRYLKLVIVNKHRDEEQREHEIMAMGRRHAEIMKEQANSSVAVRDLFKPGPDGWTPKVVVLLGAAGVGKTMTARKIMLDWASDKMFAEFDYVFYIHCREGNLLTSQASMADLISQCSRSSPLPLAEMLGQPERLLFVIDGFDELRFSFDRPQSELCSQPWEKRSVEITLSSLFRRRLLPESSLLVTTRPAALQKLSKCLECERYAEILGFSEAERKEYFRKFFKNTEQGAAAFQFVRGNETLFTMCVVPIVCWIVCTVMKQQLRRAGGLAQSPKTTTGIYILYLSALLRSLSGRLKRGMPGVLRGLCCLAADGIWKQKVLFEEKEVQGYALDQREALPLLLNEHLFQKDIFCVSTYSFIHLSFQEFFAALFYLLEDEGEAREPPAGPTRDVKELLESYGNSRNYFMLTVRFLFGLLNEERRKELEEEMGCKIAPRVTQELLAWLLNSQKTALAVLTQETAVIRELEVCHCLYELQDERFVATALDPFMGVHLRGLNLNRFDQMVLAFSIRNFPKLESLDLGHCVFLRDDPEDCAGPQPARQPCREKEQEEGEQSPIHLLCQALEKSGCKLKKLRFDQCQLTGACCGALASVLSANPTLTQLDLAGNEDLRDGGVRLLCEGLRRGACRLQTLRLGCCGLTAASCEALAAVVGAVPSLAQLDLSDNALGDGGLRELCAALAGPGCSVQSLWYGASGRRVPPRGSSRQVLSGRQRGQRRACGRVCRSAPAAPRRCPRAALIKRPDHGPGLKKQRVMFGEKRLPGVEPGSASAPSPTQAVAVPPDGGELRGSRRGARRQPPPDGAAPGGQRAGGRRRAAAERGPAGCCLPAADAEGKGAVGAEGGCGTVPQRGGQPRCRSGRDDAPLLRPSPRRLWRCRLTEASCGALAAVLAASPRLTELHLGGNELGDGGVRRLSEGLRDAACRLQTLR</sequence>
<dbReference type="Gene3D" id="3.40.50.300">
    <property type="entry name" value="P-loop containing nucleotide triphosphate hydrolases"/>
    <property type="match status" value="1"/>
</dbReference>
<evidence type="ECO:0000256" key="6">
    <source>
        <dbReference type="ARBA" id="ARBA00004394"/>
    </source>
</evidence>
<dbReference type="Gene3D" id="1.10.533.10">
    <property type="entry name" value="Death Domain, Fas"/>
    <property type="match status" value="1"/>
</dbReference>
<keyword evidence="40" id="KW-1185">Reference proteome</keyword>
<evidence type="ECO:0000256" key="14">
    <source>
        <dbReference type="ARBA" id="ARBA00022737"/>
    </source>
</evidence>
<evidence type="ECO:0000256" key="35">
    <source>
        <dbReference type="ARBA" id="ARBA00048778"/>
    </source>
</evidence>
<evidence type="ECO:0000256" key="21">
    <source>
        <dbReference type="ARBA" id="ARBA00023015"/>
    </source>
</evidence>
<keyword evidence="24" id="KW-0472">Membrane</keyword>
<protein>
    <recommendedName>
        <fullName evidence="33">NACHT, LRR and PYD domains-containing protein 3</fullName>
    </recommendedName>
</protein>
<evidence type="ECO:0000256" key="1">
    <source>
        <dbReference type="ARBA" id="ARBA00004110"/>
    </source>
</evidence>
<evidence type="ECO:0000256" key="34">
    <source>
        <dbReference type="ARBA" id="ARBA00045987"/>
    </source>
</evidence>
<keyword evidence="23" id="KW-0496">Mitochondrion</keyword>
<evidence type="ECO:0000256" key="12">
    <source>
        <dbReference type="ARBA" id="ARBA00022553"/>
    </source>
</evidence>
<dbReference type="InterPro" id="IPR027417">
    <property type="entry name" value="P-loop_NTPase"/>
</dbReference>
<dbReference type="InterPro" id="IPR032675">
    <property type="entry name" value="LRR_dom_sf"/>
</dbReference>
<evidence type="ECO:0000256" key="18">
    <source>
        <dbReference type="ARBA" id="ARBA00022840"/>
    </source>
</evidence>
<evidence type="ECO:0000256" key="32">
    <source>
        <dbReference type="ARBA" id="ARBA00023288"/>
    </source>
</evidence>
<dbReference type="InterPro" id="IPR011029">
    <property type="entry name" value="DEATH-like_dom_sf"/>
</dbReference>
<evidence type="ECO:0000256" key="16">
    <source>
        <dbReference type="ARBA" id="ARBA00022801"/>
    </source>
</evidence>
<comment type="caution">
    <text evidence="39">The sequence shown here is derived from an EMBL/GenBank/DDBJ whole genome shotgun (WGS) entry which is preliminary data.</text>
</comment>
<dbReference type="InterPro" id="IPR007111">
    <property type="entry name" value="NACHT_NTPase"/>
</dbReference>
<keyword evidence="11" id="KW-0964">Secreted</keyword>
<dbReference type="GO" id="GO:0005739">
    <property type="term" value="C:mitochondrion"/>
    <property type="evidence" value="ECO:0007669"/>
    <property type="project" value="UniProtKB-SubCell"/>
</dbReference>
<dbReference type="CDD" id="cd08321">
    <property type="entry name" value="Pyrin_ASC-like"/>
    <property type="match status" value="1"/>
</dbReference>
<dbReference type="Pfam" id="PF02758">
    <property type="entry name" value="PYRIN"/>
    <property type="match status" value="1"/>
</dbReference>
<dbReference type="InterPro" id="IPR004020">
    <property type="entry name" value="DAPIN"/>
</dbReference>
<dbReference type="GO" id="GO:0005815">
    <property type="term" value="C:microtubule organizing center"/>
    <property type="evidence" value="ECO:0007669"/>
    <property type="project" value="UniProtKB-SubCell"/>
</dbReference>
<evidence type="ECO:0000256" key="3">
    <source>
        <dbReference type="ARBA" id="ARBA00004173"/>
    </source>
</evidence>
<keyword evidence="9" id="KW-0963">Cytoplasm</keyword>
<dbReference type="GO" id="GO:0006954">
    <property type="term" value="P:inflammatory response"/>
    <property type="evidence" value="ECO:0007669"/>
    <property type="project" value="UniProtKB-KW"/>
</dbReference>
<evidence type="ECO:0000256" key="7">
    <source>
        <dbReference type="ARBA" id="ARBA00004613"/>
    </source>
</evidence>
<keyword evidence="10" id="KW-1017">Isopeptide bond</keyword>
<keyword evidence="12" id="KW-0597">Phosphoprotein</keyword>
<dbReference type="SMART" id="SM01289">
    <property type="entry name" value="PYRIN"/>
    <property type="match status" value="1"/>
</dbReference>
<evidence type="ECO:0000313" key="40">
    <source>
        <dbReference type="Proteomes" id="UP001333110"/>
    </source>
</evidence>
<keyword evidence="30" id="KW-1271">Inflammasome</keyword>
<keyword evidence="31" id="KW-0539">Nucleus</keyword>
<evidence type="ECO:0000256" key="19">
    <source>
        <dbReference type="ARBA" id="ARBA00022843"/>
    </source>
</evidence>
<dbReference type="SUPFAM" id="SSF52540">
    <property type="entry name" value="P-loop containing nucleoside triphosphate hydrolases"/>
    <property type="match status" value="1"/>
</dbReference>
<evidence type="ECO:0000256" key="8">
    <source>
        <dbReference type="ARBA" id="ARBA00008665"/>
    </source>
</evidence>
<evidence type="ECO:0000256" key="10">
    <source>
        <dbReference type="ARBA" id="ARBA00022499"/>
    </source>
</evidence>
<evidence type="ECO:0000256" key="15">
    <source>
        <dbReference type="ARBA" id="ARBA00022741"/>
    </source>
</evidence>
<dbReference type="GO" id="GO:0005783">
    <property type="term" value="C:endoplasmic reticulum"/>
    <property type="evidence" value="ECO:0007669"/>
    <property type="project" value="UniProtKB-SubCell"/>
</dbReference>
<keyword evidence="13" id="KW-0399">Innate immunity</keyword>
<dbReference type="InterPro" id="IPR041075">
    <property type="entry name" value="NOD1/2_WH"/>
</dbReference>
<dbReference type="EMBL" id="JAUNZN010000004">
    <property type="protein sequence ID" value="KAK4822342.1"/>
    <property type="molecule type" value="Genomic_DNA"/>
</dbReference>
<proteinExistence type="inferred from homology"/>
<keyword evidence="20" id="KW-0391">Immunity</keyword>
<evidence type="ECO:0000256" key="36">
    <source>
        <dbReference type="SAM" id="MobiDB-lite"/>
    </source>
</evidence>
<dbReference type="PANTHER" id="PTHR45690:SF19">
    <property type="entry name" value="NACHT, LRR AND PYD DOMAINS-CONTAINING PROTEIN 3"/>
    <property type="match status" value="1"/>
</dbReference>
<dbReference type="InterPro" id="IPR050637">
    <property type="entry name" value="NLRP_innate_immun_reg"/>
</dbReference>
<accession>A0AAN7NAN3</accession>
<feature type="compositionally biased region" description="Basic and acidic residues" evidence="36">
    <location>
        <begin position="101"/>
        <end position="113"/>
    </location>
</feature>
<dbReference type="Pfam" id="PF17776">
    <property type="entry name" value="NLRC4_HD2"/>
    <property type="match status" value="1"/>
</dbReference>
<evidence type="ECO:0000256" key="17">
    <source>
        <dbReference type="ARBA" id="ARBA00022824"/>
    </source>
</evidence>
<evidence type="ECO:0000256" key="2">
    <source>
        <dbReference type="ARBA" id="ARBA00004123"/>
    </source>
</evidence>
<evidence type="ECO:0000256" key="27">
    <source>
        <dbReference type="ARBA" id="ARBA00023163"/>
    </source>
</evidence>
<comment type="similarity">
    <text evidence="8">Belongs to the NLRP family.</text>
</comment>